<name>A0A4R3NU35_9HYPH</name>
<reference evidence="1 2" key="1">
    <citation type="submission" date="2019-03" db="EMBL/GenBank/DDBJ databases">
        <title>Freshwater and sediment microbial communities from various areas in North America, analyzing microbe dynamics in response to fracking.</title>
        <authorList>
            <person name="Lamendella R."/>
        </authorList>
    </citation>
    <scope>NUCLEOTIDE SEQUENCE [LARGE SCALE GENOMIC DNA]</scope>
    <source>
        <strain evidence="1 2">175.2</strain>
    </source>
</reference>
<dbReference type="EMBL" id="SMAR01000012">
    <property type="protein sequence ID" value="TCT39582.1"/>
    <property type="molecule type" value="Genomic_DNA"/>
</dbReference>
<gene>
    <name evidence="1" type="ORF">EDC90_101280</name>
</gene>
<organism evidence="1 2">
    <name type="scientific">Martelella mediterranea</name>
    <dbReference type="NCBI Taxonomy" id="293089"/>
    <lineage>
        <taxon>Bacteria</taxon>
        <taxon>Pseudomonadati</taxon>
        <taxon>Pseudomonadota</taxon>
        <taxon>Alphaproteobacteria</taxon>
        <taxon>Hyphomicrobiales</taxon>
        <taxon>Aurantimonadaceae</taxon>
        <taxon>Martelella</taxon>
    </lineage>
</organism>
<dbReference type="Proteomes" id="UP000295097">
    <property type="component" value="Unassembled WGS sequence"/>
</dbReference>
<protein>
    <submittedName>
        <fullName evidence="1">Uncharacterized protein</fullName>
    </submittedName>
</protein>
<proteinExistence type="predicted"/>
<evidence type="ECO:0000313" key="1">
    <source>
        <dbReference type="EMBL" id="TCT39582.1"/>
    </source>
</evidence>
<keyword evidence="2" id="KW-1185">Reference proteome</keyword>
<evidence type="ECO:0000313" key="2">
    <source>
        <dbReference type="Proteomes" id="UP000295097"/>
    </source>
</evidence>
<dbReference type="OrthoDB" id="5705783at2"/>
<accession>A0A4R3NU35</accession>
<dbReference type="AlphaFoldDB" id="A0A4R3NU35"/>
<sequence length="93" mass="10405">MPKIEGFILVSDAPRLEHHWLRRLLVAAGWAFPAVTVEDYDAVSFAHFDGLALDFLYEKLERMGVPHRAGPDSARLASGWLKALQVCEQQKSG</sequence>
<dbReference type="RefSeq" id="WP_132311047.1">
    <property type="nucleotide sequence ID" value="NZ_SMAR01000012.1"/>
</dbReference>
<comment type="caution">
    <text evidence="1">The sequence shown here is derived from an EMBL/GenBank/DDBJ whole genome shotgun (WGS) entry which is preliminary data.</text>
</comment>